<comment type="subcellular location">
    <subcellularLocation>
        <location evidence="2">Endoplasmic reticulum membrane</location>
        <topology evidence="2">Multi-pass membrane protein</topology>
    </subcellularLocation>
</comment>
<feature type="transmembrane region" description="Helical" evidence="15">
    <location>
        <begin position="492"/>
        <end position="511"/>
    </location>
</feature>
<dbReference type="STRING" id="74873.A0A084VF28"/>
<protein>
    <recommendedName>
        <fullName evidence="14">FXNA-like protease</fullName>
    </recommendedName>
</protein>
<feature type="domain" description="Peptidase M28" evidence="16">
    <location>
        <begin position="144"/>
        <end position="339"/>
    </location>
</feature>
<evidence type="ECO:0000256" key="15">
    <source>
        <dbReference type="SAM" id="Phobius"/>
    </source>
</evidence>
<evidence type="ECO:0000256" key="6">
    <source>
        <dbReference type="ARBA" id="ARBA00022723"/>
    </source>
</evidence>
<dbReference type="GO" id="GO:0006508">
    <property type="term" value="P:proteolysis"/>
    <property type="evidence" value="ECO:0007669"/>
    <property type="project" value="UniProtKB-KW"/>
</dbReference>
<keyword evidence="9" id="KW-0862">Zinc</keyword>
<dbReference type="Proteomes" id="UP000030765">
    <property type="component" value="Unassembled WGS sequence"/>
</dbReference>
<evidence type="ECO:0000313" key="20">
    <source>
        <dbReference type="EnsemblMetazoa" id="ASIC003764-PA"/>
    </source>
</evidence>
<feature type="domain" description="Endoplasmic reticulum metallopeptidase 1-like C-terminal" evidence="17">
    <location>
        <begin position="642"/>
        <end position="870"/>
    </location>
</feature>
<name>A0A084VF28_ANOSI</name>
<evidence type="ECO:0000256" key="8">
    <source>
        <dbReference type="ARBA" id="ARBA00022824"/>
    </source>
</evidence>
<evidence type="ECO:0000256" key="1">
    <source>
        <dbReference type="ARBA" id="ARBA00001947"/>
    </source>
</evidence>
<organism evidence="19">
    <name type="scientific">Anopheles sinensis</name>
    <name type="common">Mosquito</name>
    <dbReference type="NCBI Taxonomy" id="74873"/>
    <lineage>
        <taxon>Eukaryota</taxon>
        <taxon>Metazoa</taxon>
        <taxon>Ecdysozoa</taxon>
        <taxon>Arthropoda</taxon>
        <taxon>Hexapoda</taxon>
        <taxon>Insecta</taxon>
        <taxon>Pterygota</taxon>
        <taxon>Neoptera</taxon>
        <taxon>Endopterygota</taxon>
        <taxon>Diptera</taxon>
        <taxon>Nematocera</taxon>
        <taxon>Culicoidea</taxon>
        <taxon>Culicidae</taxon>
        <taxon>Anophelinae</taxon>
        <taxon>Anopheles</taxon>
    </lineage>
</organism>
<dbReference type="Pfam" id="PF22249">
    <property type="entry name" value="ERMP1-TM"/>
    <property type="match status" value="1"/>
</dbReference>
<keyword evidence="6" id="KW-0479">Metal-binding</keyword>
<dbReference type="VEuPathDB" id="VectorBase:ASIC003764"/>
<dbReference type="InterPro" id="IPR045175">
    <property type="entry name" value="M28_fam"/>
</dbReference>
<evidence type="ECO:0000259" key="17">
    <source>
        <dbReference type="Pfam" id="PF22248"/>
    </source>
</evidence>
<dbReference type="GO" id="GO:0005789">
    <property type="term" value="C:endoplasmic reticulum membrane"/>
    <property type="evidence" value="ECO:0007669"/>
    <property type="project" value="UniProtKB-SubCell"/>
</dbReference>
<dbReference type="InterPro" id="IPR053974">
    <property type="entry name" value="ERMP1_1-A_TM"/>
</dbReference>
<feature type="transmembrane region" description="Helical" evidence="15">
    <location>
        <begin position="517"/>
        <end position="536"/>
    </location>
</feature>
<dbReference type="EMBL" id="KE524785">
    <property type="protein sequence ID" value="KFB36572.1"/>
    <property type="molecule type" value="Genomic_DNA"/>
</dbReference>
<dbReference type="OrthoDB" id="76293at2759"/>
<evidence type="ECO:0000256" key="9">
    <source>
        <dbReference type="ARBA" id="ARBA00022833"/>
    </source>
</evidence>
<keyword evidence="11" id="KW-0482">Metalloprotease</keyword>
<dbReference type="InterPro" id="IPR048024">
    <property type="entry name" value="Fxna-like_M28_dom"/>
</dbReference>
<evidence type="ECO:0000256" key="3">
    <source>
        <dbReference type="ARBA" id="ARBA00010918"/>
    </source>
</evidence>
<keyword evidence="10 15" id="KW-1133">Transmembrane helix</keyword>
<evidence type="ECO:0000256" key="5">
    <source>
        <dbReference type="ARBA" id="ARBA00022692"/>
    </source>
</evidence>
<dbReference type="CDD" id="cd03875">
    <property type="entry name" value="M28_Fxna_like"/>
    <property type="match status" value="1"/>
</dbReference>
<feature type="transmembrane region" description="Helical" evidence="15">
    <location>
        <begin position="584"/>
        <end position="605"/>
    </location>
</feature>
<dbReference type="GO" id="GO:0046872">
    <property type="term" value="F:metal ion binding"/>
    <property type="evidence" value="ECO:0007669"/>
    <property type="project" value="UniProtKB-KW"/>
</dbReference>
<dbReference type="Pfam" id="PF22248">
    <property type="entry name" value="ERMP1_C"/>
    <property type="match status" value="1"/>
</dbReference>
<keyword evidence="21" id="KW-1185">Reference proteome</keyword>
<feature type="transmembrane region" description="Helical" evidence="15">
    <location>
        <begin position="413"/>
        <end position="442"/>
    </location>
</feature>
<dbReference type="PANTHER" id="PTHR12147:SF22">
    <property type="entry name" value="ENDOPLASMIC RETICULUM METALLOPEPTIDASE 1"/>
    <property type="match status" value="1"/>
</dbReference>
<evidence type="ECO:0000256" key="14">
    <source>
        <dbReference type="ARBA" id="ARBA00078796"/>
    </source>
</evidence>
<keyword evidence="12 15" id="KW-0472">Membrane</keyword>
<evidence type="ECO:0000259" key="16">
    <source>
        <dbReference type="Pfam" id="PF04389"/>
    </source>
</evidence>
<dbReference type="EMBL" id="ATLV01012360">
    <property type="status" value="NOT_ANNOTATED_CDS"/>
    <property type="molecule type" value="Genomic_DNA"/>
</dbReference>
<feature type="transmembrane region" description="Helical" evidence="15">
    <location>
        <begin position="612"/>
        <end position="635"/>
    </location>
</feature>
<accession>A0A084VF28</accession>
<feature type="transmembrane region" description="Helical" evidence="15">
    <location>
        <begin position="26"/>
        <end position="46"/>
    </location>
</feature>
<proteinExistence type="inferred from homology"/>
<keyword evidence="13" id="KW-0325">Glycoprotein</keyword>
<comment type="similarity">
    <text evidence="3">Belongs to the peptidase M28 family.</text>
</comment>
<comment type="cofactor">
    <cofactor evidence="1">
        <name>Zn(2+)</name>
        <dbReference type="ChEBI" id="CHEBI:29105"/>
    </cofactor>
</comment>
<dbReference type="VEuPathDB" id="VectorBase:ASIS002388"/>
<reference evidence="20" key="2">
    <citation type="submission" date="2020-05" db="UniProtKB">
        <authorList>
            <consortium name="EnsemblMetazoa"/>
        </authorList>
    </citation>
    <scope>IDENTIFICATION</scope>
</reference>
<dbReference type="OMA" id="SWFTHNW"/>
<evidence type="ECO:0000256" key="11">
    <source>
        <dbReference type="ARBA" id="ARBA00023049"/>
    </source>
</evidence>
<feature type="transmembrane region" description="Helical" evidence="15">
    <location>
        <begin position="548"/>
        <end position="572"/>
    </location>
</feature>
<keyword evidence="5 15" id="KW-0812">Transmembrane</keyword>
<evidence type="ECO:0000259" key="18">
    <source>
        <dbReference type="Pfam" id="PF22249"/>
    </source>
</evidence>
<dbReference type="EnsemblMetazoa" id="ASIC003764-RA">
    <property type="protein sequence ID" value="ASIC003764-PA"/>
    <property type="gene ID" value="ASIC003764"/>
</dbReference>
<dbReference type="InterPro" id="IPR007484">
    <property type="entry name" value="Peptidase_M28"/>
</dbReference>
<keyword evidence="4" id="KW-0645">Protease</keyword>
<dbReference type="AlphaFoldDB" id="A0A084VF28"/>
<evidence type="ECO:0000313" key="21">
    <source>
        <dbReference type="Proteomes" id="UP000030765"/>
    </source>
</evidence>
<evidence type="ECO:0000256" key="12">
    <source>
        <dbReference type="ARBA" id="ARBA00023136"/>
    </source>
</evidence>
<evidence type="ECO:0000256" key="4">
    <source>
        <dbReference type="ARBA" id="ARBA00022670"/>
    </source>
</evidence>
<evidence type="ECO:0000313" key="19">
    <source>
        <dbReference type="EMBL" id="KFB36572.1"/>
    </source>
</evidence>
<evidence type="ECO:0000256" key="10">
    <source>
        <dbReference type="ARBA" id="ARBA00022989"/>
    </source>
</evidence>
<dbReference type="FunFam" id="3.40.630.10:FF:000008">
    <property type="entry name" value="Endoplasmic reticulum metallopeptidase 1"/>
    <property type="match status" value="1"/>
</dbReference>
<reference evidence="19 21" key="1">
    <citation type="journal article" date="2014" name="BMC Genomics">
        <title>Genome sequence of Anopheles sinensis provides insight into genetics basis of mosquito competence for malaria parasites.</title>
        <authorList>
            <person name="Zhou D."/>
            <person name="Zhang D."/>
            <person name="Ding G."/>
            <person name="Shi L."/>
            <person name="Hou Q."/>
            <person name="Ye Y."/>
            <person name="Xu Y."/>
            <person name="Zhou H."/>
            <person name="Xiong C."/>
            <person name="Li S."/>
            <person name="Yu J."/>
            <person name="Hong S."/>
            <person name="Yu X."/>
            <person name="Zou P."/>
            <person name="Chen C."/>
            <person name="Chang X."/>
            <person name="Wang W."/>
            <person name="Lv Y."/>
            <person name="Sun Y."/>
            <person name="Ma L."/>
            <person name="Shen B."/>
            <person name="Zhu C."/>
        </authorList>
    </citation>
    <scope>NUCLEOTIDE SEQUENCE [LARGE SCALE GENOMIC DNA]</scope>
</reference>
<feature type="transmembrane region" description="Helical" evidence="15">
    <location>
        <begin position="375"/>
        <end position="401"/>
    </location>
</feature>
<dbReference type="Gene3D" id="3.40.630.10">
    <property type="entry name" value="Zn peptidases"/>
    <property type="match status" value="1"/>
</dbReference>
<evidence type="ECO:0000256" key="2">
    <source>
        <dbReference type="ARBA" id="ARBA00004477"/>
    </source>
</evidence>
<sequence>MAETTSEQELITKDESRQDREKISTWWFVGITGVAVGIYLLVYWNWVSMPTALRRADEARHPERFIAEVAKQHLFEMSNVGPRVAGSYANEVLTVGFLRRVIEEVAANAHPAQRVEIEVQRATGDMFLDYTNYPQTSVYRGIQNVVARIVPATGPDPDNYLMLGSHFDSVPQSPGAGDDGTMSVVMLEVLRKVSQLPEPLAHGLVFVFNGCEENTLQGSHAFVAHHRWFQKVRAFINMDVAANGGRDIMFQAGPKYSFLMEYYRDNVPHPYCTAVAEELFQADLVPSETDFYVYSKFGKVPGMDFAHSTWGYLYHTAYDAYDTIPNETLQHTGDNVLALTKALANADELYAIGEHEGSKAVFFDFLNWFLVYYPLWASILLNLGLSAVALAAIGVSLWLTMRRTKASLRSMSIQCLVSVGVILLSIVVGVGLSLVLGIILNAVGSSMSWFTQTWLIFGLYITPYLIATSTGPFLFTRFVRNDQLPLQARVQLLLHATCLIYIIILIVLTAMSIRSGYLFTLAILFYTVTTLVNLLLQHTTNYWIYVHLIGQIIPIAYYSSISLTSFATFIPMQGRGNAGSNPELLIGLFGVLIGLLITGFLTPLVALARKAYLFIGLQVVFFVVSIIVMVTAAGFPFRAHVTPQRYYVYHIERNFYHRNGTLRRSESKFYLHPQDRHTPDLIMDEVPEMARATQLGDECDRELYCGIPFYQNSHHGQRENAWWLPAGKPNFPQPVDFRHTGSQYDPGTNATTFRFRVTGTDHMSFYVSPVYGVRLVGWSFSDAIPRSGRSWNGQDVHYINFVHGIDDSAYEFSITTQGSALKPWEEDWHFYLSVVAQYMHHEEYRTEEFRTFIGHFPDYAHVVAYPAYLETLRPPLDYRPIGVEDIPYRQRDEWKSASTVVQSITTGGQPLGVILSGNPPRS</sequence>
<dbReference type="GO" id="GO:0008235">
    <property type="term" value="F:metalloexopeptidase activity"/>
    <property type="evidence" value="ECO:0007669"/>
    <property type="project" value="InterPro"/>
</dbReference>
<evidence type="ECO:0000256" key="13">
    <source>
        <dbReference type="ARBA" id="ARBA00023180"/>
    </source>
</evidence>
<keyword evidence="7" id="KW-0378">Hydrolase</keyword>
<dbReference type="PANTHER" id="PTHR12147">
    <property type="entry name" value="METALLOPEPTIDASE M28 FAMILY MEMBER"/>
    <property type="match status" value="1"/>
</dbReference>
<feature type="transmembrane region" description="Helical" evidence="15">
    <location>
        <begin position="454"/>
        <end position="480"/>
    </location>
</feature>
<gene>
    <name evidence="19" type="ORF">ZHAS_00003764</name>
</gene>
<dbReference type="InterPro" id="IPR053973">
    <property type="entry name" value="ERMP1-like_C"/>
</dbReference>
<dbReference type="SUPFAM" id="SSF53187">
    <property type="entry name" value="Zn-dependent exopeptidases"/>
    <property type="match status" value="1"/>
</dbReference>
<evidence type="ECO:0000256" key="7">
    <source>
        <dbReference type="ARBA" id="ARBA00022801"/>
    </source>
</evidence>
<dbReference type="Pfam" id="PF04389">
    <property type="entry name" value="Peptidase_M28"/>
    <property type="match status" value="1"/>
</dbReference>
<keyword evidence="8" id="KW-0256">Endoplasmic reticulum</keyword>
<feature type="domain" description="Endoplasmic reticulum metallopeptidase 1/1-A TM" evidence="18">
    <location>
        <begin position="416"/>
        <end position="628"/>
    </location>
</feature>